<dbReference type="InterPro" id="IPR012337">
    <property type="entry name" value="RNaseH-like_sf"/>
</dbReference>
<evidence type="ECO:0000313" key="3">
    <source>
        <dbReference type="EMBL" id="KAK1603993.1"/>
    </source>
</evidence>
<dbReference type="EMBL" id="JAUUTY010000007">
    <property type="protein sequence ID" value="KAK1603993.1"/>
    <property type="molecule type" value="Genomic_DNA"/>
</dbReference>
<proteinExistence type="predicted"/>
<reference evidence="3" key="1">
    <citation type="submission" date="2023-07" db="EMBL/GenBank/DDBJ databases">
        <title>A chromosome-level genome assembly of Lolium multiflorum.</title>
        <authorList>
            <person name="Chen Y."/>
            <person name="Copetti D."/>
            <person name="Kolliker R."/>
            <person name="Studer B."/>
        </authorList>
    </citation>
    <scope>NUCLEOTIDE SEQUENCE</scope>
    <source>
        <strain evidence="3">02402/16</strain>
        <tissue evidence="3">Leaf</tissue>
    </source>
</reference>
<evidence type="ECO:0000256" key="1">
    <source>
        <dbReference type="SAM" id="MobiDB-lite"/>
    </source>
</evidence>
<name>A0AAD8VGB1_LOLMU</name>
<organism evidence="3 4">
    <name type="scientific">Lolium multiflorum</name>
    <name type="common">Italian ryegrass</name>
    <name type="synonym">Lolium perenne subsp. multiflorum</name>
    <dbReference type="NCBI Taxonomy" id="4521"/>
    <lineage>
        <taxon>Eukaryota</taxon>
        <taxon>Viridiplantae</taxon>
        <taxon>Streptophyta</taxon>
        <taxon>Embryophyta</taxon>
        <taxon>Tracheophyta</taxon>
        <taxon>Spermatophyta</taxon>
        <taxon>Magnoliopsida</taxon>
        <taxon>Liliopsida</taxon>
        <taxon>Poales</taxon>
        <taxon>Poaceae</taxon>
        <taxon>BOP clade</taxon>
        <taxon>Pooideae</taxon>
        <taxon>Poodae</taxon>
        <taxon>Poeae</taxon>
        <taxon>Poeae Chloroplast Group 2 (Poeae type)</taxon>
        <taxon>Loliodinae</taxon>
        <taxon>Loliinae</taxon>
        <taxon>Lolium</taxon>
    </lineage>
</organism>
<feature type="region of interest" description="Disordered" evidence="1">
    <location>
        <begin position="294"/>
        <end position="368"/>
    </location>
</feature>
<comment type="caution">
    <text evidence="3">The sequence shown here is derived from an EMBL/GenBank/DDBJ whole genome shotgun (WGS) entry which is preliminary data.</text>
</comment>
<feature type="domain" description="RNase H type-1" evidence="2">
    <location>
        <begin position="211"/>
        <end position="268"/>
    </location>
</feature>
<dbReference type="Proteomes" id="UP001231189">
    <property type="component" value="Unassembled WGS sequence"/>
</dbReference>
<dbReference type="PANTHER" id="PTHR48475:SF2">
    <property type="entry name" value="RIBONUCLEASE H"/>
    <property type="match status" value="1"/>
</dbReference>
<dbReference type="InterPro" id="IPR002156">
    <property type="entry name" value="RNaseH_domain"/>
</dbReference>
<dbReference type="Gene3D" id="3.30.420.10">
    <property type="entry name" value="Ribonuclease H-like superfamily/Ribonuclease H"/>
    <property type="match status" value="1"/>
</dbReference>
<dbReference type="AlphaFoldDB" id="A0AAD8VGB1"/>
<protein>
    <recommendedName>
        <fullName evidence="2">RNase H type-1 domain-containing protein</fullName>
    </recommendedName>
</protein>
<evidence type="ECO:0000259" key="2">
    <source>
        <dbReference type="Pfam" id="PF13456"/>
    </source>
</evidence>
<sequence>MPQRLKDVRGSPAARAFEPLVTGGKGTARITNEEGGQVRSVTTAEEAFRDLRRVLSIAQSCNAASMEPMLLYIAATNRVVSVVLVVERKEAGRSSGSAPVYYLSGCLSQAKLPPLPKVTYGVYMAAKKLKHYFQEHPIKLAAHTILYEPRTAIKSQILADFFVDWAEMQYLPPVPDSTHWKMHFDGSKMRNGLGAGIIITSPKGDRLDYVLQIHFAASNNQASGDWDAKDANMASYRFHVQQLSGFFDGCEFHHVPRANNEAADALSKIGSTRQAIPPASLAVLKKPSIIPSPDSDSIFVPADPAAHQPGASSPKSGASKPNPPATMPNPGTSHPTRGLITPNSGASKPNPPASKPNPATMRSNPEAPTQEALLRLEKDQPEERQRSRLPGRLRRVFRLLILGLVFTIRRGFGSATKRPLSTKSAMAADSGKPGGLVFGRELVLHAGSPVLELPQVHLVVPGKDKGQRHVGTGARGALLPSRKQSGAAPSGR</sequence>
<dbReference type="InterPro" id="IPR036397">
    <property type="entry name" value="RNaseH_sf"/>
</dbReference>
<dbReference type="PANTHER" id="PTHR48475">
    <property type="entry name" value="RIBONUCLEASE H"/>
    <property type="match status" value="1"/>
</dbReference>
<accession>A0AAD8VGB1</accession>
<keyword evidence="4" id="KW-1185">Reference proteome</keyword>
<dbReference type="GO" id="GO:0003676">
    <property type="term" value="F:nucleic acid binding"/>
    <property type="evidence" value="ECO:0007669"/>
    <property type="project" value="InterPro"/>
</dbReference>
<dbReference type="SUPFAM" id="SSF53098">
    <property type="entry name" value="Ribonuclease H-like"/>
    <property type="match status" value="1"/>
</dbReference>
<dbReference type="Pfam" id="PF13456">
    <property type="entry name" value="RVT_3"/>
    <property type="match status" value="1"/>
</dbReference>
<evidence type="ECO:0000313" key="4">
    <source>
        <dbReference type="Proteomes" id="UP001231189"/>
    </source>
</evidence>
<gene>
    <name evidence="3" type="ORF">QYE76_027666</name>
</gene>
<dbReference type="GO" id="GO:0004523">
    <property type="term" value="F:RNA-DNA hybrid ribonuclease activity"/>
    <property type="evidence" value="ECO:0007669"/>
    <property type="project" value="InterPro"/>
</dbReference>
<feature type="region of interest" description="Disordered" evidence="1">
    <location>
        <begin position="463"/>
        <end position="492"/>
    </location>
</feature>